<reference evidence="4 5" key="1">
    <citation type="journal article" date="2007" name="Nature">
        <title>Evolution of genes and genomes on the Drosophila phylogeny.</title>
        <authorList>
            <consortium name="Drosophila 12 Genomes Consortium"/>
            <person name="Clark A.G."/>
            <person name="Eisen M.B."/>
            <person name="Smith D.R."/>
            <person name="Bergman C.M."/>
            <person name="Oliver B."/>
            <person name="Markow T.A."/>
            <person name="Kaufman T.C."/>
            <person name="Kellis M."/>
            <person name="Gelbart W."/>
            <person name="Iyer V.N."/>
            <person name="Pollard D.A."/>
            <person name="Sackton T.B."/>
            <person name="Larracuente A.M."/>
            <person name="Singh N.D."/>
            <person name="Abad J.P."/>
            <person name="Abt D.N."/>
            <person name="Adryan B."/>
            <person name="Aguade M."/>
            <person name="Akashi H."/>
            <person name="Anderson W.W."/>
            <person name="Aquadro C.F."/>
            <person name="Ardell D.H."/>
            <person name="Arguello R."/>
            <person name="Artieri C.G."/>
            <person name="Barbash D.A."/>
            <person name="Barker D."/>
            <person name="Barsanti P."/>
            <person name="Batterham P."/>
            <person name="Batzoglou S."/>
            <person name="Begun D."/>
            <person name="Bhutkar A."/>
            <person name="Blanco E."/>
            <person name="Bosak S.A."/>
            <person name="Bradley R.K."/>
            <person name="Brand A.D."/>
            <person name="Brent M.R."/>
            <person name="Brooks A.N."/>
            <person name="Brown R.H."/>
            <person name="Butlin R.K."/>
            <person name="Caggese C."/>
            <person name="Calvi B.R."/>
            <person name="Bernardo de Carvalho A."/>
            <person name="Caspi A."/>
            <person name="Castrezana S."/>
            <person name="Celniker S.E."/>
            <person name="Chang J.L."/>
            <person name="Chapple C."/>
            <person name="Chatterji S."/>
            <person name="Chinwalla A."/>
            <person name="Civetta A."/>
            <person name="Clifton S.W."/>
            <person name="Comeron J.M."/>
            <person name="Costello J.C."/>
            <person name="Coyne J.A."/>
            <person name="Daub J."/>
            <person name="David R.G."/>
            <person name="Delcher A.L."/>
            <person name="Delehaunty K."/>
            <person name="Do C.B."/>
            <person name="Ebling H."/>
            <person name="Edwards K."/>
            <person name="Eickbush T."/>
            <person name="Evans J.D."/>
            <person name="Filipski A."/>
            <person name="Findeiss S."/>
            <person name="Freyhult E."/>
            <person name="Fulton L."/>
            <person name="Fulton R."/>
            <person name="Garcia A.C."/>
            <person name="Gardiner A."/>
            <person name="Garfield D.A."/>
            <person name="Garvin B.E."/>
            <person name="Gibson G."/>
            <person name="Gilbert D."/>
            <person name="Gnerre S."/>
            <person name="Godfrey J."/>
            <person name="Good R."/>
            <person name="Gotea V."/>
            <person name="Gravely B."/>
            <person name="Greenberg A.J."/>
            <person name="Griffiths-Jones S."/>
            <person name="Gross S."/>
            <person name="Guigo R."/>
            <person name="Gustafson E.A."/>
            <person name="Haerty W."/>
            <person name="Hahn M.W."/>
            <person name="Halligan D.L."/>
            <person name="Halpern A.L."/>
            <person name="Halter G.M."/>
            <person name="Han M.V."/>
            <person name="Heger A."/>
            <person name="Hillier L."/>
            <person name="Hinrichs A.S."/>
            <person name="Holmes I."/>
            <person name="Hoskins R.A."/>
            <person name="Hubisz M.J."/>
            <person name="Hultmark D."/>
            <person name="Huntley M.A."/>
            <person name="Jaffe D.B."/>
            <person name="Jagadeeshan S."/>
            <person name="Jeck W.R."/>
            <person name="Johnson J."/>
            <person name="Jones C.D."/>
            <person name="Jordan W.C."/>
            <person name="Karpen G.H."/>
            <person name="Kataoka E."/>
            <person name="Keightley P.D."/>
            <person name="Kheradpour P."/>
            <person name="Kirkness E.F."/>
            <person name="Koerich L.B."/>
            <person name="Kristiansen K."/>
            <person name="Kudrna D."/>
            <person name="Kulathinal R.J."/>
            <person name="Kumar S."/>
            <person name="Kwok R."/>
            <person name="Lander E."/>
            <person name="Langley C.H."/>
            <person name="Lapoint R."/>
            <person name="Lazzaro B.P."/>
            <person name="Lee S.J."/>
            <person name="Levesque L."/>
            <person name="Li R."/>
            <person name="Lin C.F."/>
            <person name="Lin M.F."/>
            <person name="Lindblad-Toh K."/>
            <person name="Llopart A."/>
            <person name="Long M."/>
            <person name="Low L."/>
            <person name="Lozovsky E."/>
            <person name="Lu J."/>
            <person name="Luo M."/>
            <person name="Machado C.A."/>
            <person name="Makalowski W."/>
            <person name="Marzo M."/>
            <person name="Matsuda M."/>
            <person name="Matzkin L."/>
            <person name="McAllister B."/>
            <person name="McBride C.S."/>
            <person name="McKernan B."/>
            <person name="McKernan K."/>
            <person name="Mendez-Lago M."/>
            <person name="Minx P."/>
            <person name="Mollenhauer M.U."/>
            <person name="Montooth K."/>
            <person name="Mount S.M."/>
            <person name="Mu X."/>
            <person name="Myers E."/>
            <person name="Negre B."/>
            <person name="Newfeld S."/>
            <person name="Nielsen R."/>
            <person name="Noor M.A."/>
            <person name="O'Grady P."/>
            <person name="Pachter L."/>
            <person name="Papaceit M."/>
            <person name="Parisi M.J."/>
            <person name="Parisi M."/>
            <person name="Parts L."/>
            <person name="Pedersen J.S."/>
            <person name="Pesole G."/>
            <person name="Phillippy A.M."/>
            <person name="Ponting C.P."/>
            <person name="Pop M."/>
            <person name="Porcelli D."/>
            <person name="Powell J.R."/>
            <person name="Prohaska S."/>
            <person name="Pruitt K."/>
            <person name="Puig M."/>
            <person name="Quesneville H."/>
            <person name="Ram K.R."/>
            <person name="Rand D."/>
            <person name="Rasmussen M.D."/>
            <person name="Reed L.K."/>
            <person name="Reenan R."/>
            <person name="Reily A."/>
            <person name="Remington K.A."/>
            <person name="Rieger T.T."/>
            <person name="Ritchie M.G."/>
            <person name="Robin C."/>
            <person name="Rogers Y.H."/>
            <person name="Rohde C."/>
            <person name="Rozas J."/>
            <person name="Rubenfield M.J."/>
            <person name="Ruiz A."/>
            <person name="Russo S."/>
            <person name="Salzberg S.L."/>
            <person name="Sanchez-Gracia A."/>
            <person name="Saranga D.J."/>
            <person name="Sato H."/>
            <person name="Schaeffer S.W."/>
            <person name="Schatz M.C."/>
            <person name="Schlenke T."/>
            <person name="Schwartz R."/>
            <person name="Segarra C."/>
            <person name="Singh R.S."/>
            <person name="Sirot L."/>
            <person name="Sirota M."/>
            <person name="Sisneros N.B."/>
            <person name="Smith C.D."/>
            <person name="Smith T.F."/>
            <person name="Spieth J."/>
            <person name="Stage D.E."/>
            <person name="Stark A."/>
            <person name="Stephan W."/>
            <person name="Strausberg R.L."/>
            <person name="Strempel S."/>
            <person name="Sturgill D."/>
            <person name="Sutton G."/>
            <person name="Sutton G.G."/>
            <person name="Tao W."/>
            <person name="Teichmann S."/>
            <person name="Tobari Y.N."/>
            <person name="Tomimura Y."/>
            <person name="Tsolas J.M."/>
            <person name="Valente V.L."/>
            <person name="Venter E."/>
            <person name="Venter J.C."/>
            <person name="Vicario S."/>
            <person name="Vieira F.G."/>
            <person name="Vilella A.J."/>
            <person name="Villasante A."/>
            <person name="Walenz B."/>
            <person name="Wang J."/>
            <person name="Wasserman M."/>
            <person name="Watts T."/>
            <person name="Wilson D."/>
            <person name="Wilson R.K."/>
            <person name="Wing R.A."/>
            <person name="Wolfner M.F."/>
            <person name="Wong A."/>
            <person name="Wong G.K."/>
            <person name="Wu C.I."/>
            <person name="Wu G."/>
            <person name="Yamamoto D."/>
            <person name="Yang H.P."/>
            <person name="Yang S.P."/>
            <person name="Yorke J.A."/>
            <person name="Yoshida K."/>
            <person name="Zdobnov E."/>
            <person name="Zhang P."/>
            <person name="Zhang Y."/>
            <person name="Zimin A.V."/>
            <person name="Baldwin J."/>
            <person name="Abdouelleil A."/>
            <person name="Abdulkadir J."/>
            <person name="Abebe A."/>
            <person name="Abera B."/>
            <person name="Abreu J."/>
            <person name="Acer S.C."/>
            <person name="Aftuck L."/>
            <person name="Alexander A."/>
            <person name="An P."/>
            <person name="Anderson E."/>
            <person name="Anderson S."/>
            <person name="Arachi H."/>
            <person name="Azer M."/>
            <person name="Bachantsang P."/>
            <person name="Barry A."/>
            <person name="Bayul T."/>
            <person name="Berlin A."/>
            <person name="Bessette D."/>
            <person name="Bloom T."/>
            <person name="Blye J."/>
            <person name="Boguslavskiy L."/>
            <person name="Bonnet C."/>
            <person name="Boukhgalter B."/>
            <person name="Bourzgui I."/>
            <person name="Brown A."/>
            <person name="Cahill P."/>
            <person name="Channer S."/>
            <person name="Cheshatsang Y."/>
            <person name="Chuda L."/>
            <person name="Citroen M."/>
            <person name="Collymore A."/>
            <person name="Cooke P."/>
            <person name="Costello M."/>
            <person name="D'Aco K."/>
            <person name="Daza R."/>
            <person name="De Haan G."/>
            <person name="DeGray S."/>
            <person name="DeMaso C."/>
            <person name="Dhargay N."/>
            <person name="Dooley K."/>
            <person name="Dooley E."/>
            <person name="Doricent M."/>
            <person name="Dorje P."/>
            <person name="Dorjee K."/>
            <person name="Dupes A."/>
            <person name="Elong R."/>
            <person name="Falk J."/>
            <person name="Farina A."/>
            <person name="Faro S."/>
            <person name="Ferguson D."/>
            <person name="Fisher S."/>
            <person name="Foley C.D."/>
            <person name="Franke A."/>
            <person name="Friedrich D."/>
            <person name="Gadbois L."/>
            <person name="Gearin G."/>
            <person name="Gearin C.R."/>
            <person name="Giannoukos G."/>
            <person name="Goode T."/>
            <person name="Graham J."/>
            <person name="Grandbois E."/>
            <person name="Grewal S."/>
            <person name="Gyaltsen K."/>
            <person name="Hafez N."/>
            <person name="Hagos B."/>
            <person name="Hall J."/>
            <person name="Henson C."/>
            <person name="Hollinger A."/>
            <person name="Honan T."/>
            <person name="Huard M.D."/>
            <person name="Hughes L."/>
            <person name="Hurhula B."/>
            <person name="Husby M.E."/>
            <person name="Kamat A."/>
            <person name="Kanga B."/>
            <person name="Kashin S."/>
            <person name="Khazanovich D."/>
            <person name="Kisner P."/>
            <person name="Lance K."/>
            <person name="Lara M."/>
            <person name="Lee W."/>
            <person name="Lennon N."/>
            <person name="Letendre F."/>
            <person name="LeVine R."/>
            <person name="Lipovsky A."/>
            <person name="Liu X."/>
            <person name="Liu J."/>
            <person name="Liu S."/>
            <person name="Lokyitsang T."/>
            <person name="Lokyitsang Y."/>
            <person name="Lubonja R."/>
            <person name="Lui A."/>
            <person name="MacDonald P."/>
            <person name="Magnisalis V."/>
            <person name="Maru K."/>
            <person name="Matthews C."/>
            <person name="McCusker W."/>
            <person name="McDonough S."/>
            <person name="Mehta T."/>
            <person name="Meldrim J."/>
            <person name="Meneus L."/>
            <person name="Mihai O."/>
            <person name="Mihalev A."/>
            <person name="Mihova T."/>
            <person name="Mittelman R."/>
            <person name="Mlenga V."/>
            <person name="Montmayeur A."/>
            <person name="Mulrain L."/>
            <person name="Navidi A."/>
            <person name="Naylor J."/>
            <person name="Negash T."/>
            <person name="Nguyen T."/>
            <person name="Nguyen N."/>
            <person name="Nicol R."/>
            <person name="Norbu C."/>
            <person name="Norbu N."/>
            <person name="Novod N."/>
            <person name="O'Neill B."/>
            <person name="Osman S."/>
            <person name="Markiewicz E."/>
            <person name="Oyono O.L."/>
            <person name="Patti C."/>
            <person name="Phunkhang P."/>
            <person name="Pierre F."/>
            <person name="Priest M."/>
            <person name="Raghuraman S."/>
            <person name="Rege F."/>
            <person name="Reyes R."/>
            <person name="Rise C."/>
            <person name="Rogov P."/>
            <person name="Ross K."/>
            <person name="Ryan E."/>
            <person name="Settipalli S."/>
            <person name="Shea T."/>
            <person name="Sherpa N."/>
            <person name="Shi L."/>
            <person name="Shih D."/>
            <person name="Sparrow T."/>
            <person name="Spaulding J."/>
            <person name="Stalker J."/>
            <person name="Stange-Thomann N."/>
            <person name="Stavropoulos S."/>
            <person name="Stone C."/>
            <person name="Strader C."/>
            <person name="Tesfaye S."/>
            <person name="Thomson T."/>
            <person name="Thoulutsang Y."/>
            <person name="Thoulutsang D."/>
            <person name="Topham K."/>
            <person name="Topping I."/>
            <person name="Tsamla T."/>
            <person name="Vassiliev H."/>
            <person name="Vo A."/>
            <person name="Wangchuk T."/>
            <person name="Wangdi T."/>
            <person name="Weiand M."/>
            <person name="Wilkinson J."/>
            <person name="Wilson A."/>
            <person name="Yadav S."/>
            <person name="Young G."/>
            <person name="Yu Q."/>
            <person name="Zembek L."/>
            <person name="Zhong D."/>
            <person name="Zimmer A."/>
            <person name="Zwirko Z."/>
            <person name="Jaffe D.B."/>
            <person name="Alvarez P."/>
            <person name="Brockman W."/>
            <person name="Butler J."/>
            <person name="Chin C."/>
            <person name="Gnerre S."/>
            <person name="Grabherr M."/>
            <person name="Kleber M."/>
            <person name="Mauceli E."/>
            <person name="MacCallum I."/>
        </authorList>
    </citation>
    <scope>NUCLEOTIDE SEQUENCE [LARGE SCALE GENOMIC DNA]</scope>
    <source>
        <strain evidence="5">Tucson 14024-0371.13</strain>
    </source>
</reference>
<sequence length="347" mass="39188">MRSLFSNRYNNSRQEFYERYEAARILHPNLPLCERPLQPAQQQIVDCSTRRRYKSYRELANQTREQLESEAWLASDRLPIVVRRSIETRTNKVLMPRYDPSSATHEFSHNGRPRRRGRRPAASTIAKIASDFAKQVGGMPPSRSPSPHHEGDPLQLDTDEANKEKLNFMPLDDSPTSSSSSPSSVESPSPLSVSTSSSPSSASSSSSADAAPNSQEQVLEPKVKAKRGRRPKEGFPVYGTGDIDDENKENVPPKMGNDQDGDNPRSRSSIGRIFMCPVPACKQHFALRRSLYKHQREAGHHNWSHKCEKCGQIFRTAGFKRMHAEGACERNLLKQKLRKPNEIKQLV</sequence>
<dbReference type="AlphaFoldDB" id="B3N0I7"/>
<evidence type="ECO:0000313" key="4">
    <source>
        <dbReference type="EMBL" id="EDV38391.2"/>
    </source>
</evidence>
<dbReference type="KEGG" id="dan:6504525"/>
<proteinExistence type="predicted"/>
<dbReference type="HOGENOM" id="CLU_883578_0_0_1"/>
<dbReference type="InParanoid" id="B3N0I7"/>
<keyword evidence="1" id="KW-0479">Metal-binding</keyword>
<dbReference type="GeneID" id="6504525"/>
<dbReference type="PROSITE" id="PS00028">
    <property type="entry name" value="ZINC_FINGER_C2H2_1"/>
    <property type="match status" value="1"/>
</dbReference>
<feature type="compositionally biased region" description="Low complexity" evidence="2">
    <location>
        <begin position="170"/>
        <end position="208"/>
    </location>
</feature>
<feature type="domain" description="C2H2-type" evidence="3">
    <location>
        <begin position="274"/>
        <end position="310"/>
    </location>
</feature>
<dbReference type="InterPro" id="IPR036236">
    <property type="entry name" value="Znf_C2H2_sf"/>
</dbReference>
<evidence type="ECO:0000256" key="1">
    <source>
        <dbReference type="PROSITE-ProRule" id="PRU00042"/>
    </source>
</evidence>
<name>B3N0I7_DROAN</name>
<organism evidence="4 5">
    <name type="scientific">Drosophila ananassae</name>
    <name type="common">Fruit fly</name>
    <dbReference type="NCBI Taxonomy" id="7217"/>
    <lineage>
        <taxon>Eukaryota</taxon>
        <taxon>Metazoa</taxon>
        <taxon>Ecdysozoa</taxon>
        <taxon>Arthropoda</taxon>
        <taxon>Hexapoda</taxon>
        <taxon>Insecta</taxon>
        <taxon>Pterygota</taxon>
        <taxon>Neoptera</taxon>
        <taxon>Endopterygota</taxon>
        <taxon>Diptera</taxon>
        <taxon>Brachycera</taxon>
        <taxon>Muscomorpha</taxon>
        <taxon>Ephydroidea</taxon>
        <taxon>Drosophilidae</taxon>
        <taxon>Drosophila</taxon>
        <taxon>Sophophora</taxon>
    </lineage>
</organism>
<protein>
    <recommendedName>
        <fullName evidence="3">C2H2-type domain-containing protein</fullName>
    </recommendedName>
</protein>
<dbReference type="EMBL" id="CH902640">
    <property type="protein sequence ID" value="EDV38391.2"/>
    <property type="molecule type" value="Genomic_DNA"/>
</dbReference>
<keyword evidence="1" id="KW-0863">Zinc-finger</keyword>
<dbReference type="OrthoDB" id="7862788at2759"/>
<feature type="region of interest" description="Disordered" evidence="2">
    <location>
        <begin position="93"/>
        <end position="268"/>
    </location>
</feature>
<dbReference type="SUPFAM" id="SSF57667">
    <property type="entry name" value="beta-beta-alpha zinc fingers"/>
    <property type="match status" value="1"/>
</dbReference>
<evidence type="ECO:0000259" key="3">
    <source>
        <dbReference type="PROSITE" id="PS50157"/>
    </source>
</evidence>
<dbReference type="GO" id="GO:0008270">
    <property type="term" value="F:zinc ion binding"/>
    <property type="evidence" value="ECO:0007669"/>
    <property type="project" value="UniProtKB-KW"/>
</dbReference>
<gene>
    <name evidence="4" type="primary">Dana\GF21855</name>
    <name evidence="4" type="synonym">dana_GLEANR_5752</name>
    <name evidence="4" type="ORF">GF21855</name>
</gene>
<dbReference type="Proteomes" id="UP000007801">
    <property type="component" value="Unassembled WGS sequence"/>
</dbReference>
<keyword evidence="1" id="KW-0862">Zinc</keyword>
<keyword evidence="5" id="KW-1185">Reference proteome</keyword>
<dbReference type="PROSITE" id="PS50157">
    <property type="entry name" value="ZINC_FINGER_C2H2_2"/>
    <property type="match status" value="1"/>
</dbReference>
<evidence type="ECO:0000256" key="2">
    <source>
        <dbReference type="SAM" id="MobiDB-lite"/>
    </source>
</evidence>
<evidence type="ECO:0000313" key="5">
    <source>
        <dbReference type="Proteomes" id="UP000007801"/>
    </source>
</evidence>
<dbReference type="InterPro" id="IPR013087">
    <property type="entry name" value="Znf_C2H2_type"/>
</dbReference>
<accession>B3N0I7</accession>